<protein>
    <submittedName>
        <fullName evidence="1">Uncharacterized protein</fullName>
    </submittedName>
</protein>
<gene>
    <name evidence="1" type="ORF">NUW58_g5075</name>
</gene>
<accession>A0ACC1P4H5</accession>
<dbReference type="Proteomes" id="UP001143856">
    <property type="component" value="Unassembled WGS sequence"/>
</dbReference>
<organism evidence="1 2">
    <name type="scientific">Xylaria curta</name>
    <dbReference type="NCBI Taxonomy" id="42375"/>
    <lineage>
        <taxon>Eukaryota</taxon>
        <taxon>Fungi</taxon>
        <taxon>Dikarya</taxon>
        <taxon>Ascomycota</taxon>
        <taxon>Pezizomycotina</taxon>
        <taxon>Sordariomycetes</taxon>
        <taxon>Xylariomycetidae</taxon>
        <taxon>Xylariales</taxon>
        <taxon>Xylariaceae</taxon>
        <taxon>Xylaria</taxon>
    </lineage>
</organism>
<evidence type="ECO:0000313" key="2">
    <source>
        <dbReference type="Proteomes" id="UP001143856"/>
    </source>
</evidence>
<proteinExistence type="predicted"/>
<name>A0ACC1P4H5_9PEZI</name>
<comment type="caution">
    <text evidence="1">The sequence shown here is derived from an EMBL/GenBank/DDBJ whole genome shotgun (WGS) entry which is preliminary data.</text>
</comment>
<reference evidence="1" key="1">
    <citation type="submission" date="2022-10" db="EMBL/GenBank/DDBJ databases">
        <title>Genome Sequence of Xylaria curta.</title>
        <authorList>
            <person name="Buettner E."/>
        </authorList>
    </citation>
    <scope>NUCLEOTIDE SEQUENCE</scope>
    <source>
        <strain evidence="1">Babe10</strain>
    </source>
</reference>
<dbReference type="EMBL" id="JAPDGR010000961">
    <property type="protein sequence ID" value="KAJ2986331.1"/>
    <property type="molecule type" value="Genomic_DNA"/>
</dbReference>
<evidence type="ECO:0000313" key="1">
    <source>
        <dbReference type="EMBL" id="KAJ2986331.1"/>
    </source>
</evidence>
<keyword evidence="2" id="KW-1185">Reference proteome</keyword>
<sequence>MSDQLQPYRAPKPSRGGANETEPDYSPAAEPIVKVETNNFRQVLQHFNNDGGLINARTTRFSIPCAICQTRNLAINVQHEQLHDTSYEHYTVLMRCGHAFGYACLASWRSIDGVFEAAGQVPPSNGQNREGVSQNLDLEPRDRGLRRRTTIAGSEMTPPARLSLLDNSLGVMTQAVIMDGERGFQLVELDQPLLIQYMVTGARRPIGYPYVATRDEHGNYSWSEATSSDMANMSYRRYSY</sequence>